<evidence type="ECO:0000256" key="1">
    <source>
        <dbReference type="SAM" id="Phobius"/>
    </source>
</evidence>
<name>A0A096BTB4_9BACT</name>
<keyword evidence="1" id="KW-0812">Transmembrane</keyword>
<accession>A0A096BTB4</accession>
<dbReference type="RefSeq" id="WP_036865772.1">
    <property type="nucleotide sequence ID" value="NZ_JRNQ01000002.1"/>
</dbReference>
<evidence type="ECO:0000313" key="2">
    <source>
        <dbReference type="EMBL" id="KGF45962.1"/>
    </source>
</evidence>
<organism evidence="2 3">
    <name type="scientific">Prevotella bivia DNF00320</name>
    <dbReference type="NCBI Taxonomy" id="1401068"/>
    <lineage>
        <taxon>Bacteria</taxon>
        <taxon>Pseudomonadati</taxon>
        <taxon>Bacteroidota</taxon>
        <taxon>Bacteroidia</taxon>
        <taxon>Bacteroidales</taxon>
        <taxon>Prevotellaceae</taxon>
        <taxon>Prevotella</taxon>
    </lineage>
</organism>
<dbReference type="Pfam" id="PF07843">
    <property type="entry name" value="DUF1634"/>
    <property type="match status" value="1"/>
</dbReference>
<dbReference type="Proteomes" id="UP000029525">
    <property type="component" value="Unassembled WGS sequence"/>
</dbReference>
<evidence type="ECO:0000313" key="3">
    <source>
        <dbReference type="Proteomes" id="UP000029525"/>
    </source>
</evidence>
<dbReference type="InterPro" id="IPR012861">
    <property type="entry name" value="DUF1634"/>
</dbReference>
<keyword evidence="1" id="KW-0472">Membrane</keyword>
<comment type="caution">
    <text evidence="2">The sequence shown here is derived from an EMBL/GenBank/DDBJ whole genome shotgun (WGS) entry which is preliminary data.</text>
</comment>
<sequence>MEANNENKKMQLLISSTLRIGVITACTIALVSGIYYLISHGMDPMPDYQSFHGETTSLTTLSGIFTGMLHMQAENWIQFGVIVLMLTPISRIVLSLFDFGIQRDWLYVGITAIVLFVIVANSIGGF</sequence>
<reference evidence="2 3" key="1">
    <citation type="submission" date="2014-07" db="EMBL/GenBank/DDBJ databases">
        <authorList>
            <person name="McCorrison J."/>
            <person name="Sanka R."/>
            <person name="Torralba M."/>
            <person name="Gillis M."/>
            <person name="Haft D.H."/>
            <person name="Methe B."/>
            <person name="Sutton G."/>
            <person name="Nelson K.E."/>
        </authorList>
    </citation>
    <scope>NUCLEOTIDE SEQUENCE [LARGE SCALE GENOMIC DNA]</scope>
    <source>
        <strain evidence="2 3">DNF00320</strain>
    </source>
</reference>
<protein>
    <submittedName>
        <fullName evidence="2">Membrane protein</fullName>
    </submittedName>
</protein>
<keyword evidence="1" id="KW-1133">Transmembrane helix</keyword>
<gene>
    <name evidence="2" type="ORF">HMPREF0647_00725</name>
</gene>
<feature type="transmembrane region" description="Helical" evidence="1">
    <location>
        <begin position="76"/>
        <end position="94"/>
    </location>
</feature>
<proteinExistence type="predicted"/>
<dbReference type="OrthoDB" id="1072981at2"/>
<dbReference type="EMBL" id="JRNQ01000002">
    <property type="protein sequence ID" value="KGF45962.1"/>
    <property type="molecule type" value="Genomic_DNA"/>
</dbReference>
<dbReference type="AlphaFoldDB" id="A0A096BTB4"/>
<feature type="transmembrane region" description="Helical" evidence="1">
    <location>
        <begin position="106"/>
        <end position="124"/>
    </location>
</feature>
<feature type="transmembrane region" description="Helical" evidence="1">
    <location>
        <begin position="12"/>
        <end position="38"/>
    </location>
</feature>